<feature type="domain" description="U-box" evidence="9">
    <location>
        <begin position="902"/>
        <end position="943"/>
    </location>
</feature>
<sequence>MQTDQKPSAPRSLEQWQTDAYFRILGVTLDANNTVKGGQKLLYLSGLAEELRDEGEKEPFLVTAHNLDRLLVARLTMESADPSMASSYPAAMLNATVFDYLLTCWRKASDVRKNLISRGKGDPTATNERVHAVDALRSLLVSYAGLILQMPDMFPQLETDPVTQKPRAIGSDQLASRLLNDPDLPEGLPDEFTLELISRFTGDGLESIFGPPLQAIADRMKQETIITDFRTPLRALTRLVEIKPFAAMLHTLPNWDPTPPPPVRVNPMQTQPPAEAPQLEVISLLGPFFRISAFPDDVPQVAETFFSHPDQRSRSDIESAVASIRGTMQVDRALISGDGIMWGLAEAGRGLCEPFIDVRGSKIDKIDTNYFRSTDRLNFKADTKINATQEESDAYYGSVTRTEGSAAKPASFITEIFYLTLTLMHLGPIRSYVNHNEFVRRLKEVLGQVNRIREDQSRWAGTPQGPLNELILKRASDSLSKMQAHKLAYDAHLLDPITLSNHMRFYNFVMSWVIRLADPKHNHPWTTVQLPLPDEIPEVFRMLPEWVMEDVLEFFIFVGRFGYEAHVLASNSTDELVTFIVTFLRSSKYIKNPYLKAKLVEILFFFTFPMYQGVPGDLDATLNSNPVALEHLVPAIMAFYVDVEQTGVSSQFYDKFNIRYNISQVMKTIWNHPTHRAKLREESQNTDRFTRFVNMLMSDVTYLLDESLSKLADIHRIQVEMGNAATWEAKTPQQRQEIEGNLRSLERQATSYVALGNETVHMLKYMTAEVVDPFMSPEIVDRLAAMLDYNLAQLVGPKCTELKVSKPEKYHFQPRVLLSELIDIYLNLSERKEFVLAVSRDGRSYNKAYFSKAANIMLRFSLKGQDEVVSLGRFVDRVEEAVKSGAEEEEELGDVPDEFLGNTIRAHLLGDTRDPFNRAPLTMEMVVPDDALKQRIQDWRSAARQK</sequence>
<evidence type="ECO:0000256" key="7">
    <source>
        <dbReference type="ARBA" id="ARBA00022786"/>
    </source>
</evidence>
<dbReference type="Pfam" id="PF04564">
    <property type="entry name" value="U-box"/>
    <property type="match status" value="1"/>
</dbReference>
<dbReference type="OrthoDB" id="20295at2759"/>
<comment type="similarity">
    <text evidence="4">Belongs to the ubiquitin conjugation factor E4 family.</text>
</comment>
<dbReference type="InterPro" id="IPR003613">
    <property type="entry name" value="Ubox_domain"/>
</dbReference>
<keyword evidence="12" id="KW-1185">Reference proteome</keyword>
<gene>
    <name evidence="11" type="ORF">BZG36_04663</name>
</gene>
<dbReference type="SUPFAM" id="SSF57850">
    <property type="entry name" value="RING/U-box"/>
    <property type="match status" value="1"/>
</dbReference>
<keyword evidence="7" id="KW-0833">Ubl conjugation pathway</keyword>
<dbReference type="GO" id="GO:0005737">
    <property type="term" value="C:cytoplasm"/>
    <property type="evidence" value="ECO:0007669"/>
    <property type="project" value="UniProtKB-SubCell"/>
</dbReference>
<evidence type="ECO:0000259" key="9">
    <source>
        <dbReference type="Pfam" id="PF04564"/>
    </source>
</evidence>
<dbReference type="GO" id="GO:0000151">
    <property type="term" value="C:ubiquitin ligase complex"/>
    <property type="evidence" value="ECO:0007669"/>
    <property type="project" value="InterPro"/>
</dbReference>
<evidence type="ECO:0000256" key="4">
    <source>
        <dbReference type="ARBA" id="ARBA00007434"/>
    </source>
</evidence>
<comment type="subcellular location">
    <subcellularLocation>
        <location evidence="2">Cytoplasm</location>
    </subcellularLocation>
    <subcellularLocation>
        <location evidence="1">Nucleus</location>
    </subcellularLocation>
</comment>
<keyword evidence="8" id="KW-0539">Nucleus</keyword>
<dbReference type="GO" id="GO:0034450">
    <property type="term" value="F:ubiquitin-ubiquitin ligase activity"/>
    <property type="evidence" value="ECO:0007669"/>
    <property type="project" value="InterPro"/>
</dbReference>
<proteinExistence type="inferred from homology"/>
<dbReference type="Gene3D" id="3.30.40.10">
    <property type="entry name" value="Zinc/RING finger domain, C3HC4 (zinc finger)"/>
    <property type="match status" value="1"/>
</dbReference>
<dbReference type="UniPathway" id="UPA00143"/>
<evidence type="ECO:0000313" key="12">
    <source>
        <dbReference type="Proteomes" id="UP000242875"/>
    </source>
</evidence>
<keyword evidence="5" id="KW-0963">Cytoplasm</keyword>
<evidence type="ECO:0000256" key="8">
    <source>
        <dbReference type="ARBA" id="ARBA00023242"/>
    </source>
</evidence>
<evidence type="ECO:0008006" key="13">
    <source>
        <dbReference type="Google" id="ProtNLM"/>
    </source>
</evidence>
<dbReference type="InterPro" id="IPR045132">
    <property type="entry name" value="UBE4"/>
</dbReference>
<dbReference type="GO" id="GO:0005634">
    <property type="term" value="C:nucleus"/>
    <property type="evidence" value="ECO:0007669"/>
    <property type="project" value="UniProtKB-SubCell"/>
</dbReference>
<reference evidence="11 12" key="1">
    <citation type="journal article" date="2017" name="Mycologia">
        <title>Bifiguratus adelaidae, gen. et sp. nov., a new member of Mucoromycotina in endophytic and soil-dwelling habitats.</title>
        <authorList>
            <person name="Torres-Cruz T.J."/>
            <person name="Billingsley Tobias T.L."/>
            <person name="Almatruk M."/>
            <person name="Hesse C."/>
            <person name="Kuske C.R."/>
            <person name="Desiro A."/>
            <person name="Benucci G.M."/>
            <person name="Bonito G."/>
            <person name="Stajich J.E."/>
            <person name="Dunlap C."/>
            <person name="Arnold A.E."/>
            <person name="Porras-Alfaro A."/>
        </authorList>
    </citation>
    <scope>NUCLEOTIDE SEQUENCE [LARGE SCALE GENOMIC DNA]</scope>
    <source>
        <strain evidence="11 12">AZ0501</strain>
    </source>
</reference>
<accession>A0A261XWM4</accession>
<dbReference type="Proteomes" id="UP000242875">
    <property type="component" value="Unassembled WGS sequence"/>
</dbReference>
<evidence type="ECO:0000256" key="6">
    <source>
        <dbReference type="ARBA" id="ARBA00022679"/>
    </source>
</evidence>
<dbReference type="PANTHER" id="PTHR13931">
    <property type="entry name" value="UBIQUITINATION FACTOR E4"/>
    <property type="match status" value="1"/>
</dbReference>
<dbReference type="Pfam" id="PF10408">
    <property type="entry name" value="Ufd2P_core"/>
    <property type="match status" value="1"/>
</dbReference>
<evidence type="ECO:0000256" key="5">
    <source>
        <dbReference type="ARBA" id="ARBA00022490"/>
    </source>
</evidence>
<dbReference type="InterPro" id="IPR013083">
    <property type="entry name" value="Znf_RING/FYVE/PHD"/>
</dbReference>
<keyword evidence="6" id="KW-0808">Transferase</keyword>
<comment type="caution">
    <text evidence="11">The sequence shown here is derived from an EMBL/GenBank/DDBJ whole genome shotgun (WGS) entry which is preliminary data.</text>
</comment>
<name>A0A261XWM4_9FUNG</name>
<dbReference type="InterPro" id="IPR019474">
    <property type="entry name" value="Ub_conjug_fac_E4_core"/>
</dbReference>
<dbReference type="GO" id="GO:0006511">
    <property type="term" value="P:ubiquitin-dependent protein catabolic process"/>
    <property type="evidence" value="ECO:0007669"/>
    <property type="project" value="InterPro"/>
</dbReference>
<evidence type="ECO:0000259" key="10">
    <source>
        <dbReference type="Pfam" id="PF10408"/>
    </source>
</evidence>
<feature type="domain" description="Ubiquitin conjugation factor E4 core" evidence="10">
    <location>
        <begin position="325"/>
        <end position="879"/>
    </location>
</feature>
<dbReference type="GO" id="GO:0000209">
    <property type="term" value="P:protein polyubiquitination"/>
    <property type="evidence" value="ECO:0007669"/>
    <property type="project" value="TreeGrafter"/>
</dbReference>
<organism evidence="11 12">
    <name type="scientific">Bifiguratus adelaidae</name>
    <dbReference type="NCBI Taxonomy" id="1938954"/>
    <lineage>
        <taxon>Eukaryota</taxon>
        <taxon>Fungi</taxon>
        <taxon>Fungi incertae sedis</taxon>
        <taxon>Mucoromycota</taxon>
        <taxon>Mucoromycotina</taxon>
        <taxon>Endogonomycetes</taxon>
        <taxon>Endogonales</taxon>
        <taxon>Endogonales incertae sedis</taxon>
        <taxon>Bifiguratus</taxon>
    </lineage>
</organism>
<dbReference type="EMBL" id="MVBO01000128">
    <property type="protein sequence ID" value="OZJ02741.1"/>
    <property type="molecule type" value="Genomic_DNA"/>
</dbReference>
<evidence type="ECO:0000256" key="3">
    <source>
        <dbReference type="ARBA" id="ARBA00004906"/>
    </source>
</evidence>
<comment type="pathway">
    <text evidence="3">Protein modification; protein ubiquitination.</text>
</comment>
<evidence type="ECO:0000256" key="1">
    <source>
        <dbReference type="ARBA" id="ARBA00004123"/>
    </source>
</evidence>
<evidence type="ECO:0000256" key="2">
    <source>
        <dbReference type="ARBA" id="ARBA00004496"/>
    </source>
</evidence>
<protein>
    <recommendedName>
        <fullName evidence="13">U-box domain-containing protein</fullName>
    </recommendedName>
</protein>
<evidence type="ECO:0000313" key="11">
    <source>
        <dbReference type="EMBL" id="OZJ02741.1"/>
    </source>
</evidence>
<dbReference type="AlphaFoldDB" id="A0A261XWM4"/>
<dbReference type="GO" id="GO:0036503">
    <property type="term" value="P:ERAD pathway"/>
    <property type="evidence" value="ECO:0007669"/>
    <property type="project" value="InterPro"/>
</dbReference>
<dbReference type="PANTHER" id="PTHR13931:SF2">
    <property type="entry name" value="UBIQUITIN CONJUGATION FACTOR E4 B"/>
    <property type="match status" value="1"/>
</dbReference>